<feature type="non-terminal residue" evidence="1">
    <location>
        <position position="73"/>
    </location>
</feature>
<feature type="non-terminal residue" evidence="1">
    <location>
        <position position="1"/>
    </location>
</feature>
<reference evidence="1 2" key="1">
    <citation type="journal article" date="2017" name="Gigascience">
        <title>Genome sequence of the small brown planthopper, Laodelphax striatellus.</title>
        <authorList>
            <person name="Zhu J."/>
            <person name="Jiang F."/>
            <person name="Wang X."/>
            <person name="Yang P."/>
            <person name="Bao Y."/>
            <person name="Zhao W."/>
            <person name="Wang W."/>
            <person name="Lu H."/>
            <person name="Wang Q."/>
            <person name="Cui N."/>
            <person name="Li J."/>
            <person name="Chen X."/>
            <person name="Luo L."/>
            <person name="Yu J."/>
            <person name="Kang L."/>
            <person name="Cui F."/>
        </authorList>
    </citation>
    <scope>NUCLEOTIDE SEQUENCE [LARGE SCALE GENOMIC DNA]</scope>
    <source>
        <strain evidence="1">Lst14</strain>
    </source>
</reference>
<name>A0A482X684_LAOST</name>
<dbReference type="InParanoid" id="A0A482X684"/>
<evidence type="ECO:0000313" key="2">
    <source>
        <dbReference type="Proteomes" id="UP000291343"/>
    </source>
</evidence>
<accession>A0A482X684</accession>
<dbReference type="EMBL" id="QKKF02016992">
    <property type="protein sequence ID" value="RZF41182.1"/>
    <property type="molecule type" value="Genomic_DNA"/>
</dbReference>
<sequence length="73" mass="8607">EKEFTRVVNHFTTATDFNRVKQVQYYDGVTILRRESVLEIIEVKYLNESTNRVLKYLGKLKFPQTSNEGIKPL</sequence>
<comment type="caution">
    <text evidence="1">The sequence shown here is derived from an EMBL/GenBank/DDBJ whole genome shotgun (WGS) entry which is preliminary data.</text>
</comment>
<proteinExistence type="predicted"/>
<evidence type="ECO:0000313" key="1">
    <source>
        <dbReference type="EMBL" id="RZF41182.1"/>
    </source>
</evidence>
<gene>
    <name evidence="1" type="ORF">LSTR_LSTR017270</name>
</gene>
<protein>
    <submittedName>
        <fullName evidence="1">Uncharacterized protein</fullName>
    </submittedName>
</protein>
<organism evidence="1 2">
    <name type="scientific">Laodelphax striatellus</name>
    <name type="common">Small brown planthopper</name>
    <name type="synonym">Delphax striatella</name>
    <dbReference type="NCBI Taxonomy" id="195883"/>
    <lineage>
        <taxon>Eukaryota</taxon>
        <taxon>Metazoa</taxon>
        <taxon>Ecdysozoa</taxon>
        <taxon>Arthropoda</taxon>
        <taxon>Hexapoda</taxon>
        <taxon>Insecta</taxon>
        <taxon>Pterygota</taxon>
        <taxon>Neoptera</taxon>
        <taxon>Paraneoptera</taxon>
        <taxon>Hemiptera</taxon>
        <taxon>Auchenorrhyncha</taxon>
        <taxon>Fulgoroidea</taxon>
        <taxon>Delphacidae</taxon>
        <taxon>Criomorphinae</taxon>
        <taxon>Laodelphax</taxon>
    </lineage>
</organism>
<dbReference type="Proteomes" id="UP000291343">
    <property type="component" value="Unassembled WGS sequence"/>
</dbReference>
<dbReference type="AlphaFoldDB" id="A0A482X684"/>
<keyword evidence="2" id="KW-1185">Reference proteome</keyword>